<feature type="disulfide bond" evidence="10">
    <location>
        <begin position="169"/>
        <end position="233"/>
    </location>
</feature>
<dbReference type="PROSITE" id="PS00420">
    <property type="entry name" value="SRCR_1"/>
    <property type="match status" value="4"/>
</dbReference>
<dbReference type="GeneID" id="105312268"/>
<dbReference type="RefSeq" id="XP_019850477.1">
    <property type="nucleotide sequence ID" value="XM_019994918.1"/>
</dbReference>
<dbReference type="KEGG" id="aqu:105312268"/>
<feature type="disulfide bond" evidence="10">
    <location>
        <begin position="923"/>
        <end position="933"/>
    </location>
</feature>
<feature type="domain" description="SRCR" evidence="13">
    <location>
        <begin position="1088"/>
        <end position="1189"/>
    </location>
</feature>
<feature type="signal peptide" evidence="12">
    <location>
        <begin position="1"/>
        <end position="20"/>
    </location>
</feature>
<evidence type="ECO:0000256" key="10">
    <source>
        <dbReference type="PROSITE-ProRule" id="PRU00196"/>
    </source>
</evidence>
<accession>A0AAN0J159</accession>
<evidence type="ECO:0000256" key="5">
    <source>
        <dbReference type="ARBA" id="ARBA00022989"/>
    </source>
</evidence>
<evidence type="ECO:0000256" key="2">
    <source>
        <dbReference type="ARBA" id="ARBA00022692"/>
    </source>
</evidence>
<feature type="domain" description="SRCR" evidence="13">
    <location>
        <begin position="256"/>
        <end position="375"/>
    </location>
</feature>
<keyword evidence="15" id="KW-1185">Reference proteome</keyword>
<keyword evidence="5 11" id="KW-1133">Transmembrane helix</keyword>
<keyword evidence="8" id="KW-0675">Receptor</keyword>
<dbReference type="SUPFAM" id="SSF56487">
    <property type="entry name" value="SRCR-like"/>
    <property type="match status" value="12"/>
</dbReference>
<evidence type="ECO:0000256" key="4">
    <source>
        <dbReference type="ARBA" id="ARBA00022737"/>
    </source>
</evidence>
<keyword evidence="9" id="KW-0325">Glycoprotein</keyword>
<evidence type="ECO:0000256" key="1">
    <source>
        <dbReference type="ARBA" id="ARBA00004167"/>
    </source>
</evidence>
<feature type="domain" description="SRCR" evidence="13">
    <location>
        <begin position="389"/>
        <end position="492"/>
    </location>
</feature>
<dbReference type="InterPro" id="IPR036772">
    <property type="entry name" value="SRCR-like_dom_sf"/>
</dbReference>
<dbReference type="PANTHER" id="PTHR19331">
    <property type="entry name" value="SCAVENGER RECEPTOR DOMAIN-CONTAINING"/>
    <property type="match status" value="1"/>
</dbReference>
<evidence type="ECO:0000259" key="13">
    <source>
        <dbReference type="PROSITE" id="PS50287"/>
    </source>
</evidence>
<dbReference type="PRINTS" id="PR00258">
    <property type="entry name" value="SPERACTRCPTR"/>
</dbReference>
<evidence type="ECO:0000256" key="6">
    <source>
        <dbReference type="ARBA" id="ARBA00023136"/>
    </source>
</evidence>
<feature type="disulfide bond" evidence="10">
    <location>
        <begin position="457"/>
        <end position="467"/>
    </location>
</feature>
<evidence type="ECO:0000256" key="8">
    <source>
        <dbReference type="ARBA" id="ARBA00023170"/>
    </source>
</evidence>
<evidence type="ECO:0000256" key="11">
    <source>
        <dbReference type="SAM" id="Phobius"/>
    </source>
</evidence>
<evidence type="ECO:0000256" key="3">
    <source>
        <dbReference type="ARBA" id="ARBA00022729"/>
    </source>
</evidence>
<dbReference type="PROSITE" id="PS50287">
    <property type="entry name" value="SRCR_2"/>
    <property type="match status" value="12"/>
</dbReference>
<feature type="disulfide bond" evidence="10">
    <location>
        <begin position="573"/>
        <end position="583"/>
    </location>
</feature>
<feature type="domain" description="SRCR" evidence="13">
    <location>
        <begin position="853"/>
        <end position="954"/>
    </location>
</feature>
<feature type="chain" id="PRO_5043036215" description="SRCR domain-containing protein" evidence="12">
    <location>
        <begin position="21"/>
        <end position="1532"/>
    </location>
</feature>
<name>A0AAN0J159_AMPQE</name>
<evidence type="ECO:0000256" key="12">
    <source>
        <dbReference type="SAM" id="SignalP"/>
    </source>
</evidence>
<keyword evidence="7 10" id="KW-1015">Disulfide bond</keyword>
<feature type="domain" description="SRCR" evidence="13">
    <location>
        <begin position="744"/>
        <end position="843"/>
    </location>
</feature>
<feature type="domain" description="SRCR" evidence="13">
    <location>
        <begin position="142"/>
        <end position="244"/>
    </location>
</feature>
<feature type="disulfide bond" evidence="10">
    <location>
        <begin position="101"/>
        <end position="111"/>
    </location>
</feature>
<dbReference type="FunFam" id="3.10.250.10:FF:000016">
    <property type="entry name" value="Scavenger receptor cysteine-rich protein type 12"/>
    <property type="match status" value="2"/>
</dbReference>
<feature type="disulfide bond" evidence="10">
    <location>
        <begin position="1033"/>
        <end position="1043"/>
    </location>
</feature>
<feature type="domain" description="SRCR" evidence="13">
    <location>
        <begin position="503"/>
        <end position="604"/>
    </location>
</feature>
<keyword evidence="6 11" id="KW-0472">Membrane</keyword>
<feature type="disulfide bond" evidence="10">
    <location>
        <begin position="1379"/>
        <end position="1389"/>
    </location>
</feature>
<reference evidence="15" key="1">
    <citation type="journal article" date="2010" name="Nature">
        <title>The Amphimedon queenslandica genome and the evolution of animal complexity.</title>
        <authorList>
            <person name="Srivastava M."/>
            <person name="Simakov O."/>
            <person name="Chapman J."/>
            <person name="Fahey B."/>
            <person name="Gauthier M.E."/>
            <person name="Mitros T."/>
            <person name="Richards G.S."/>
            <person name="Conaco C."/>
            <person name="Dacre M."/>
            <person name="Hellsten U."/>
            <person name="Larroux C."/>
            <person name="Putnam N.H."/>
            <person name="Stanke M."/>
            <person name="Adamska M."/>
            <person name="Darling A."/>
            <person name="Degnan S.M."/>
            <person name="Oakley T.H."/>
            <person name="Plachetzki D.C."/>
            <person name="Zhai Y."/>
            <person name="Adamski M."/>
            <person name="Calcino A."/>
            <person name="Cummins S.F."/>
            <person name="Goodstein D.M."/>
            <person name="Harris C."/>
            <person name="Jackson D.J."/>
            <person name="Leys S.P."/>
            <person name="Shu S."/>
            <person name="Woodcroft B.J."/>
            <person name="Vervoort M."/>
            <person name="Kosik K.S."/>
            <person name="Manning G."/>
            <person name="Degnan B.M."/>
            <person name="Rokhsar D.S."/>
        </authorList>
    </citation>
    <scope>NUCLEOTIDE SEQUENCE [LARGE SCALE GENOMIC DNA]</scope>
</reference>
<dbReference type="FunFam" id="3.10.250.10:FF:000032">
    <property type="entry name" value="Si:dkey-14d8.20"/>
    <property type="match status" value="1"/>
</dbReference>
<dbReference type="GO" id="GO:0016020">
    <property type="term" value="C:membrane"/>
    <property type="evidence" value="ECO:0007669"/>
    <property type="project" value="UniProtKB-SubCell"/>
</dbReference>
<protein>
    <recommendedName>
        <fullName evidence="13">SRCR domain-containing protein</fullName>
    </recommendedName>
</protein>
<feature type="disulfide bond" evidence="10">
    <location>
        <begin position="330"/>
        <end position="340"/>
    </location>
</feature>
<evidence type="ECO:0000256" key="7">
    <source>
        <dbReference type="ARBA" id="ARBA00023157"/>
    </source>
</evidence>
<sequence length="1532" mass="166378">MKKILLFAAVLSVALTVANAEFCSTNQTGSVRLVWGSGPWEGNLQVCLNGVWGWVCHNAFGTTDARVVCRQLGYTITGAAAKTSSYYGWGNGTILMDYVSCTGSETSITSCGYNTVLTSSCIHSRLAGVVCQSGGTCTNNNIRLITASSSYRSHGRVEFCRNNQWGTICDNGWDNSDARVVCRQLGFDTSQYSYSCCAGYGRGYVPIRIRNVGCSSSYSRLSSCSYIANSAGCSSSEVAGVACYGRVTSSCTNGQFRLWKSFSDTGPSNQGILLYCKSGAWRTVCSYRFNCYTAKLICKAMGYPGALGTTSYSYYGRYYTGYYDTYYWSCSSTRTSLSQCSYVNSRYCCSTSYYGGCRSYCNRCTASRAVGLICYSPSQESGTCVNGTVRLVNGSTSNEGRVEYCYDGDWVPSCGMSSITASLICKQLGYNSTYASVFNDERFGRANSRNLLNYKFCSSTHQSLSQCTNVIKQSSCYITPSSCSIEYGLRCYSTGSCTNDGEIRLVNGTIEQEGRAEICLNGVWGAICQTSWGRYDALVFCKGLGYRGAGPIARSNAYFGETNGPVLFSNFGCGGYESGIYSCSKSSQPNFNCTQQYTAGVTCKDSCSNGQLKLRGGKYFNEGTVLVCYNNMWGLISDTAWSDGDAKVVCSRLGYRNGIAKSIRGSYYGKPRLPVHFKHVSCFGQETSIIQCSKTILSLDSGKLTLNTDDVAGVDCIHDEPTECIAPPSWINTEGSQCQSNGTIRLEGSEERGTGRLEYCYNGYWSPFCKLDPVAASVVCKQLGFVNYTAASVISTTAFGVVQNFSLFNNIVCNGTEDNVSDCVVQTSECIPLCPKNIGIKCFNPGMCTNGDIRLVDGIIENEGRVEICTDGVWGAVCDEGWDKTDAHVACTQLGHSDKEPVVFLNSIFGAGQYPIVHSNFACGGWETNLTDCSRTVYPQFNCSRNNTAGVLCGYDCEDGEIRLVGSEWNYEGTIEICHDHIWGLISDSSWSTQSAEVVCRQLGYQIDGTHPYYRSHFGKPPNKTIHISNIGCTGHERTISDCTRTTLSLEEGKTMIPQTNVAGVKCYTPDQCIPPPTGGVSCTSGRIRLTGGRSGVAEGNVEYCYHGSWSLFCSLGPQEAVVACRQLGYEQYDVTAVFDDGRFGLSSVNSLFQNVSCIDAPTATSLSECDLVDKCQSKCQYPIGLRCYESIGECEEGSVRLVNGSTGESGRLEVCTNNIWGSVCGRGFSVTDAYVVCRQMGLGESEPTVYTDSYFGDGNEAIIYSDFNCGGYEETVSECRKRKHGSFTCSRSNTVGIICRDNCSNSDVRLVGGPTDYEGILQVCYYNTWGLVSANGWTDREASVVCKQLNYNASRGVSVNGSHYEASRRTIQLINVACTRNVEELDQCDKRLLTPAEGIALNGRVSVAGVRCVIASETVPGTSSAQSSGSSSMAYVTVGSINIIIVVLILIIASAIICIMKRKYKSRAPAHLTRVPPPAMALPKIPPDAKLADDYDYNMATDIEEYVSVVDTYEVENVYEKVNQVEATSFN</sequence>
<feature type="disulfide bond" evidence="10">
    <location>
        <begin position="1270"/>
        <end position="1280"/>
    </location>
</feature>
<comment type="subcellular location">
    <subcellularLocation>
        <location evidence="1">Membrane</location>
        <topology evidence="1">Single-pass membrane protein</topology>
    </subcellularLocation>
</comment>
<feature type="disulfide bond" evidence="10">
    <location>
        <begin position="813"/>
        <end position="823"/>
    </location>
</feature>
<feature type="disulfide bond" evidence="10">
    <location>
        <begin position="182"/>
        <end position="243"/>
    </location>
</feature>
<dbReference type="Proteomes" id="UP000007879">
    <property type="component" value="Unassembled WGS sequence"/>
</dbReference>
<organism evidence="14 15">
    <name type="scientific">Amphimedon queenslandica</name>
    <name type="common">Sponge</name>
    <dbReference type="NCBI Taxonomy" id="400682"/>
    <lineage>
        <taxon>Eukaryota</taxon>
        <taxon>Metazoa</taxon>
        <taxon>Porifera</taxon>
        <taxon>Demospongiae</taxon>
        <taxon>Heteroscleromorpha</taxon>
        <taxon>Haplosclerida</taxon>
        <taxon>Niphatidae</taxon>
        <taxon>Amphimedon</taxon>
    </lineage>
</organism>
<evidence type="ECO:0000313" key="14">
    <source>
        <dbReference type="EnsemblMetazoa" id="XP_019850477.1"/>
    </source>
</evidence>
<feature type="domain" description="SRCR" evidence="13">
    <location>
        <begin position="962"/>
        <end position="1068"/>
    </location>
</feature>
<evidence type="ECO:0000313" key="15">
    <source>
        <dbReference type="Proteomes" id="UP000007879"/>
    </source>
</evidence>
<reference evidence="14" key="2">
    <citation type="submission" date="2024-06" db="UniProtKB">
        <authorList>
            <consortium name="EnsemblMetazoa"/>
        </authorList>
    </citation>
    <scope>IDENTIFICATION</scope>
</reference>
<dbReference type="InterPro" id="IPR001190">
    <property type="entry name" value="SRCR"/>
</dbReference>
<feature type="domain" description="SRCR" evidence="13">
    <location>
        <begin position="31"/>
        <end position="132"/>
    </location>
</feature>
<proteinExistence type="predicted"/>
<dbReference type="Gene3D" id="3.10.250.10">
    <property type="entry name" value="SRCR-like domain"/>
    <property type="match status" value="12"/>
</dbReference>
<dbReference type="PANTHER" id="PTHR19331:SF465">
    <property type="entry name" value="EGG PEPTIDE SPERACT RECEPTOR"/>
    <property type="match status" value="1"/>
</dbReference>
<dbReference type="FunFam" id="3.10.250.10:FF:000007">
    <property type="entry name" value="Soluble scavenger receptor cysteine-rich domain-containing protein SSC5D"/>
    <property type="match status" value="4"/>
</dbReference>
<evidence type="ECO:0000256" key="9">
    <source>
        <dbReference type="ARBA" id="ARBA00023180"/>
    </source>
</evidence>
<dbReference type="Pfam" id="PF00530">
    <property type="entry name" value="SRCR"/>
    <property type="match status" value="12"/>
</dbReference>
<feature type="domain" description="SRCR" evidence="13">
    <location>
        <begin position="1309"/>
        <end position="1414"/>
    </location>
</feature>
<keyword evidence="2 11" id="KW-0812">Transmembrane</keyword>
<feature type="disulfide bond" evidence="10">
    <location>
        <begin position="682"/>
        <end position="692"/>
    </location>
</feature>
<comment type="caution">
    <text evidence="10">Lacks conserved residue(s) required for the propagation of feature annotation.</text>
</comment>
<feature type="domain" description="SRCR" evidence="13">
    <location>
        <begin position="1200"/>
        <end position="1301"/>
    </location>
</feature>
<feature type="transmembrane region" description="Helical" evidence="11">
    <location>
        <begin position="1434"/>
        <end position="1460"/>
    </location>
</feature>
<keyword evidence="4" id="KW-0677">Repeat</keyword>
<feature type="disulfide bond" evidence="10">
    <location>
        <begin position="214"/>
        <end position="224"/>
    </location>
</feature>
<dbReference type="EnsemblMetazoa" id="XM_019994918.1">
    <property type="protein sequence ID" value="XP_019850477.1"/>
    <property type="gene ID" value="LOC105312268"/>
</dbReference>
<dbReference type="SMART" id="SM00202">
    <property type="entry name" value="SR"/>
    <property type="match status" value="12"/>
</dbReference>
<keyword evidence="3 12" id="KW-0732">Signal</keyword>
<feature type="domain" description="SRCR" evidence="13">
    <location>
        <begin position="612"/>
        <end position="717"/>
    </location>
</feature>